<dbReference type="SUPFAM" id="SSF160904">
    <property type="entry name" value="Jann2411-like"/>
    <property type="match status" value="1"/>
</dbReference>
<dbReference type="Proteomes" id="UP000730482">
    <property type="component" value="Unassembled WGS sequence"/>
</dbReference>
<dbReference type="InterPro" id="IPR023286">
    <property type="entry name" value="ABATE_dom_sf"/>
</dbReference>
<dbReference type="InterPro" id="IPR010852">
    <property type="entry name" value="ABATE"/>
</dbReference>
<keyword evidence="3" id="KW-1185">Reference proteome</keyword>
<dbReference type="Pfam" id="PF11706">
    <property type="entry name" value="zf-CGNR"/>
    <property type="match status" value="1"/>
</dbReference>
<evidence type="ECO:0000313" key="2">
    <source>
        <dbReference type="EMBL" id="MBS2549419.1"/>
    </source>
</evidence>
<protein>
    <submittedName>
        <fullName evidence="2">ABATE domain-containing protein</fullName>
    </submittedName>
</protein>
<name>A0ABS5KTT4_9ACTN</name>
<dbReference type="RefSeq" id="WP_212010978.1">
    <property type="nucleotide sequence ID" value="NZ_JAAFYZ010000072.1"/>
</dbReference>
<reference evidence="2 3" key="1">
    <citation type="submission" date="2020-02" db="EMBL/GenBank/DDBJ databases">
        <title>Acidophilic actinobacteria isolated from forest soil.</title>
        <authorList>
            <person name="Golinska P."/>
        </authorList>
    </citation>
    <scope>NUCLEOTIDE SEQUENCE [LARGE SCALE GENOMIC DNA]</scope>
    <source>
        <strain evidence="2 3">NL8</strain>
    </source>
</reference>
<dbReference type="EMBL" id="JAAFYZ010000072">
    <property type="protein sequence ID" value="MBS2549419.1"/>
    <property type="molecule type" value="Genomic_DNA"/>
</dbReference>
<gene>
    <name evidence="2" type="ORF">KGQ19_21380</name>
</gene>
<dbReference type="InterPro" id="IPR021005">
    <property type="entry name" value="Znf_CGNR"/>
</dbReference>
<dbReference type="PANTHER" id="PTHR35525">
    <property type="entry name" value="BLL6575 PROTEIN"/>
    <property type="match status" value="1"/>
</dbReference>
<organism evidence="2 3">
    <name type="scientific">Catenulispora pinistramenti</name>
    <dbReference type="NCBI Taxonomy" id="2705254"/>
    <lineage>
        <taxon>Bacteria</taxon>
        <taxon>Bacillati</taxon>
        <taxon>Actinomycetota</taxon>
        <taxon>Actinomycetes</taxon>
        <taxon>Catenulisporales</taxon>
        <taxon>Catenulisporaceae</taxon>
        <taxon>Catenulispora</taxon>
    </lineage>
</organism>
<dbReference type="Gene3D" id="1.10.3300.10">
    <property type="entry name" value="Jann2411-like domain"/>
    <property type="match status" value="1"/>
</dbReference>
<sequence>MDEAVSEREWMLPEEALPVRLMATIWADVAGVHDDLATAEDLTAWLDAVDLDRAGRGATGAELALARRLRDAVRRLAAHVTGDERDAARSAAGDVEAAVRDVNDAVAHLPAPRIAMTGAVLRATSSSDSSAITAALARVADESIALLGGPEADKLRACYAPGCVLYFVKTHPRREWCSVTCGNRVRAARHYDKVRSAR</sequence>
<dbReference type="PANTHER" id="PTHR35525:SF3">
    <property type="entry name" value="BLL6575 PROTEIN"/>
    <property type="match status" value="1"/>
</dbReference>
<evidence type="ECO:0000313" key="3">
    <source>
        <dbReference type="Proteomes" id="UP000730482"/>
    </source>
</evidence>
<feature type="domain" description="Zinc finger CGNR" evidence="1">
    <location>
        <begin position="155"/>
        <end position="193"/>
    </location>
</feature>
<proteinExistence type="predicted"/>
<dbReference type="Pfam" id="PF07336">
    <property type="entry name" value="ABATE"/>
    <property type="match status" value="1"/>
</dbReference>
<evidence type="ECO:0000259" key="1">
    <source>
        <dbReference type="Pfam" id="PF11706"/>
    </source>
</evidence>
<comment type="caution">
    <text evidence="2">The sequence shown here is derived from an EMBL/GenBank/DDBJ whole genome shotgun (WGS) entry which is preliminary data.</text>
</comment>
<accession>A0ABS5KTT4</accession>